<accession>A0A8J4A0W6</accession>
<gene>
    <name evidence="1" type="ORF">Voc01_087210</name>
</gene>
<sequence>MAITLRAVLETPYTEPNPVPWTVATPEPGSWLTLDGSCGDAEAGLFVAVVADYNSLPPDGLAGAGHLIAPGGLLLADTDTIEIVPGCCCGLEDWRDWARALHVPESPWLGHDPTPGMSFGDRITVWQDTGSPGNDAPVAGGPHIAVSRAELTGMLAGVHRDLTAFAAVLAAWAARHTGDGAALAARLDAAFAFTAPLEVPPMDT</sequence>
<proteinExistence type="predicted"/>
<dbReference type="RefSeq" id="WP_203933621.1">
    <property type="nucleotide sequence ID" value="NZ_BOPH01000125.1"/>
</dbReference>
<dbReference type="Proteomes" id="UP000635606">
    <property type="component" value="Unassembled WGS sequence"/>
</dbReference>
<comment type="caution">
    <text evidence="1">The sequence shown here is derived from an EMBL/GenBank/DDBJ whole genome shotgun (WGS) entry which is preliminary data.</text>
</comment>
<protein>
    <submittedName>
        <fullName evidence="1">Uncharacterized protein</fullName>
    </submittedName>
</protein>
<reference evidence="1" key="1">
    <citation type="submission" date="2021-01" db="EMBL/GenBank/DDBJ databases">
        <title>Whole genome shotgun sequence of Virgisporangium ochraceum NBRC 16418.</title>
        <authorList>
            <person name="Komaki H."/>
            <person name="Tamura T."/>
        </authorList>
    </citation>
    <scope>NUCLEOTIDE SEQUENCE</scope>
    <source>
        <strain evidence="1">NBRC 16418</strain>
    </source>
</reference>
<organism evidence="1 2">
    <name type="scientific">Virgisporangium ochraceum</name>
    <dbReference type="NCBI Taxonomy" id="65505"/>
    <lineage>
        <taxon>Bacteria</taxon>
        <taxon>Bacillati</taxon>
        <taxon>Actinomycetota</taxon>
        <taxon>Actinomycetes</taxon>
        <taxon>Micromonosporales</taxon>
        <taxon>Micromonosporaceae</taxon>
        <taxon>Virgisporangium</taxon>
    </lineage>
</organism>
<keyword evidence="2" id="KW-1185">Reference proteome</keyword>
<dbReference type="EMBL" id="BOPH01000125">
    <property type="protein sequence ID" value="GIJ73804.1"/>
    <property type="molecule type" value="Genomic_DNA"/>
</dbReference>
<evidence type="ECO:0000313" key="1">
    <source>
        <dbReference type="EMBL" id="GIJ73804.1"/>
    </source>
</evidence>
<evidence type="ECO:0000313" key="2">
    <source>
        <dbReference type="Proteomes" id="UP000635606"/>
    </source>
</evidence>
<dbReference type="AlphaFoldDB" id="A0A8J4A0W6"/>
<name>A0A8J4A0W6_9ACTN</name>